<proteinExistence type="predicted"/>
<keyword evidence="3" id="KW-1185">Reference proteome</keyword>
<feature type="non-terminal residue" evidence="2">
    <location>
        <position position="1"/>
    </location>
</feature>
<gene>
    <name evidence="2" type="ORF">KI387_005248</name>
</gene>
<feature type="region of interest" description="Disordered" evidence="1">
    <location>
        <begin position="1"/>
        <end position="22"/>
    </location>
</feature>
<protein>
    <submittedName>
        <fullName evidence="2">Uncharacterized protein</fullName>
    </submittedName>
</protein>
<feature type="compositionally biased region" description="Basic residues" evidence="1">
    <location>
        <begin position="1"/>
        <end position="10"/>
    </location>
</feature>
<organism evidence="2 3">
    <name type="scientific">Taxus chinensis</name>
    <name type="common">Chinese yew</name>
    <name type="synonym">Taxus wallichiana var. chinensis</name>
    <dbReference type="NCBI Taxonomy" id="29808"/>
    <lineage>
        <taxon>Eukaryota</taxon>
        <taxon>Viridiplantae</taxon>
        <taxon>Streptophyta</taxon>
        <taxon>Embryophyta</taxon>
        <taxon>Tracheophyta</taxon>
        <taxon>Spermatophyta</taxon>
        <taxon>Pinopsida</taxon>
        <taxon>Pinidae</taxon>
        <taxon>Conifers II</taxon>
        <taxon>Cupressales</taxon>
        <taxon>Taxaceae</taxon>
        <taxon>Taxus</taxon>
    </lineage>
</organism>
<name>A0AA38LJQ0_TAXCH</name>
<dbReference type="EMBL" id="JAHRHJ020000002">
    <property type="protein sequence ID" value="KAH9325070.1"/>
    <property type="molecule type" value="Genomic_DNA"/>
</dbReference>
<comment type="caution">
    <text evidence="2">The sequence shown here is derived from an EMBL/GenBank/DDBJ whole genome shotgun (WGS) entry which is preliminary data.</text>
</comment>
<dbReference type="AlphaFoldDB" id="A0AA38LJQ0"/>
<evidence type="ECO:0000313" key="3">
    <source>
        <dbReference type="Proteomes" id="UP000824469"/>
    </source>
</evidence>
<reference evidence="2 3" key="1">
    <citation type="journal article" date="2021" name="Nat. Plants">
        <title>The Taxus genome provides insights into paclitaxel biosynthesis.</title>
        <authorList>
            <person name="Xiong X."/>
            <person name="Gou J."/>
            <person name="Liao Q."/>
            <person name="Li Y."/>
            <person name="Zhou Q."/>
            <person name="Bi G."/>
            <person name="Li C."/>
            <person name="Du R."/>
            <person name="Wang X."/>
            <person name="Sun T."/>
            <person name="Guo L."/>
            <person name="Liang H."/>
            <person name="Lu P."/>
            <person name="Wu Y."/>
            <person name="Zhang Z."/>
            <person name="Ro D.K."/>
            <person name="Shang Y."/>
            <person name="Huang S."/>
            <person name="Yan J."/>
        </authorList>
    </citation>
    <scope>NUCLEOTIDE SEQUENCE [LARGE SCALE GENOMIC DNA]</scope>
    <source>
        <strain evidence="2">Ta-2019</strain>
    </source>
</reference>
<evidence type="ECO:0000256" key="1">
    <source>
        <dbReference type="SAM" id="MobiDB-lite"/>
    </source>
</evidence>
<accession>A0AA38LJQ0</accession>
<sequence>FYYLRKKWQKSRQQSNPSAAEKNMSKKIVLKVDLNCDKCKKRAMKTVANIQ</sequence>
<evidence type="ECO:0000313" key="2">
    <source>
        <dbReference type="EMBL" id="KAH9325070.1"/>
    </source>
</evidence>
<dbReference type="Gene3D" id="3.30.70.100">
    <property type="match status" value="1"/>
</dbReference>
<dbReference type="Proteomes" id="UP000824469">
    <property type="component" value="Unassembled WGS sequence"/>
</dbReference>
<feature type="non-terminal residue" evidence="2">
    <location>
        <position position="51"/>
    </location>
</feature>